<dbReference type="STRING" id="574650.SAMN04487966_101268"/>
<name>A0A1I7ME96_9MICC</name>
<evidence type="ECO:0000313" key="15">
    <source>
        <dbReference type="EMBL" id="SFV20255.1"/>
    </source>
</evidence>
<dbReference type="GO" id="GO:0005886">
    <property type="term" value="C:plasma membrane"/>
    <property type="evidence" value="ECO:0007669"/>
    <property type="project" value="UniProtKB-SubCell"/>
</dbReference>
<evidence type="ECO:0000256" key="1">
    <source>
        <dbReference type="ARBA" id="ARBA00000085"/>
    </source>
</evidence>
<evidence type="ECO:0000259" key="13">
    <source>
        <dbReference type="PROSITE" id="PS50109"/>
    </source>
</evidence>
<dbReference type="EMBL" id="FPCG01000001">
    <property type="protein sequence ID" value="SFV20255.1"/>
    <property type="molecule type" value="Genomic_DNA"/>
</dbReference>
<evidence type="ECO:0000256" key="7">
    <source>
        <dbReference type="ARBA" id="ARBA00022777"/>
    </source>
</evidence>
<dbReference type="PROSITE" id="PS50885">
    <property type="entry name" value="HAMP"/>
    <property type="match status" value="1"/>
</dbReference>
<gene>
    <name evidence="15" type="ORF">SAMN04487966_101268</name>
</gene>
<dbReference type="FunFam" id="3.30.565.10:FF:000006">
    <property type="entry name" value="Sensor histidine kinase WalK"/>
    <property type="match status" value="1"/>
</dbReference>
<dbReference type="PANTHER" id="PTHR45436">
    <property type="entry name" value="SENSOR HISTIDINE KINASE YKOH"/>
    <property type="match status" value="1"/>
</dbReference>
<evidence type="ECO:0000256" key="4">
    <source>
        <dbReference type="ARBA" id="ARBA00022553"/>
    </source>
</evidence>
<evidence type="ECO:0000256" key="5">
    <source>
        <dbReference type="ARBA" id="ARBA00022679"/>
    </source>
</evidence>
<feature type="domain" description="Histidine kinase" evidence="13">
    <location>
        <begin position="280"/>
        <end position="488"/>
    </location>
</feature>
<dbReference type="PANTHER" id="PTHR45436:SF5">
    <property type="entry name" value="SENSOR HISTIDINE KINASE TRCS"/>
    <property type="match status" value="1"/>
</dbReference>
<feature type="region of interest" description="Disordered" evidence="11">
    <location>
        <begin position="486"/>
        <end position="526"/>
    </location>
</feature>
<dbReference type="InterPro" id="IPR005467">
    <property type="entry name" value="His_kinase_dom"/>
</dbReference>
<dbReference type="RefSeq" id="WP_091693127.1">
    <property type="nucleotide sequence ID" value="NZ_FPCG01000001.1"/>
</dbReference>
<dbReference type="SMART" id="SM00387">
    <property type="entry name" value="HATPase_c"/>
    <property type="match status" value="1"/>
</dbReference>
<evidence type="ECO:0000256" key="3">
    <source>
        <dbReference type="ARBA" id="ARBA00012438"/>
    </source>
</evidence>
<dbReference type="CDD" id="cd00082">
    <property type="entry name" value="HisKA"/>
    <property type="match status" value="1"/>
</dbReference>
<dbReference type="InterPro" id="IPR036097">
    <property type="entry name" value="HisK_dim/P_sf"/>
</dbReference>
<dbReference type="AlphaFoldDB" id="A0A1I7ME96"/>
<dbReference type="InterPro" id="IPR050428">
    <property type="entry name" value="TCS_sensor_his_kinase"/>
</dbReference>
<dbReference type="SUPFAM" id="SSF55874">
    <property type="entry name" value="ATPase domain of HSP90 chaperone/DNA topoisomerase II/histidine kinase"/>
    <property type="match status" value="1"/>
</dbReference>
<dbReference type="SMART" id="SM00388">
    <property type="entry name" value="HisKA"/>
    <property type="match status" value="1"/>
</dbReference>
<comment type="catalytic activity">
    <reaction evidence="1">
        <text>ATP + protein L-histidine = ADP + protein N-phospho-L-histidine.</text>
        <dbReference type="EC" id="2.7.13.3"/>
    </reaction>
</comment>
<dbReference type="SUPFAM" id="SSF158472">
    <property type="entry name" value="HAMP domain-like"/>
    <property type="match status" value="1"/>
</dbReference>
<reference evidence="15 16" key="1">
    <citation type="submission" date="2016-10" db="EMBL/GenBank/DDBJ databases">
        <authorList>
            <person name="de Groot N.N."/>
        </authorList>
    </citation>
    <scope>NUCLEOTIDE SEQUENCE [LARGE SCALE GENOMIC DNA]</scope>
    <source>
        <strain evidence="15 16">CGMCC 1.7054</strain>
    </source>
</reference>
<keyword evidence="7 15" id="KW-0418">Kinase</keyword>
<keyword evidence="8 12" id="KW-1133">Transmembrane helix</keyword>
<dbReference type="Pfam" id="PF00672">
    <property type="entry name" value="HAMP"/>
    <property type="match status" value="1"/>
</dbReference>
<keyword evidence="4" id="KW-0597">Phosphoprotein</keyword>
<evidence type="ECO:0000256" key="2">
    <source>
        <dbReference type="ARBA" id="ARBA00004236"/>
    </source>
</evidence>
<evidence type="ECO:0000256" key="8">
    <source>
        <dbReference type="ARBA" id="ARBA00022989"/>
    </source>
</evidence>
<evidence type="ECO:0000256" key="11">
    <source>
        <dbReference type="SAM" id="MobiDB-lite"/>
    </source>
</evidence>
<organism evidence="15 16">
    <name type="scientific">Micrococcus terreus</name>
    <dbReference type="NCBI Taxonomy" id="574650"/>
    <lineage>
        <taxon>Bacteria</taxon>
        <taxon>Bacillati</taxon>
        <taxon>Actinomycetota</taxon>
        <taxon>Actinomycetes</taxon>
        <taxon>Micrococcales</taxon>
        <taxon>Micrococcaceae</taxon>
        <taxon>Micrococcus</taxon>
    </lineage>
</organism>
<dbReference type="InterPro" id="IPR003661">
    <property type="entry name" value="HisK_dim/P_dom"/>
</dbReference>
<sequence length="526" mass="57652">MSPSSRSGRTTPERASRSLQRWRGLPVRTRLMSLLVLLTTLTLVVSGGTAYGLQRTAINQRIDDSLERSVEEYRILAQEGVDPATGQPFTEADQLVFVAMQRTMPARNEGMLGFQGGRITWTANDAVELRLENDPELVQWALDNSDRSSTIIESVRTTVTDYRGVLVVVQLSGDDTPAMLLLAYDHDAELDELENTFLTYSLVGLGVVLLVCLIGWVLMGRLLRPLRDLQDTASEISATDLRRRVPVSGSDDVAELASTFNQMLDRVEGAVDSQRQLLDDVGHELRTPITIVQGNLEIQDVTDPEDVAESRDTALDELDRMRRLVDDLVTLAKAGRPDFVDREPTDVQELTRAVVAKASQLGTRVWTMDHAADVVVPLDAQRITQAWLQLASNAVRYSEEGTKVSIGSQVLNGTLRLWVRDQGIGIAPEDQERIFERFGRGANSTRSEGSGLGLNIVTAIVRAHGGTVDVQSAPGVGSTFYLDLPAEGDLDAPDDGQLHPDTAPETLGASSTRGFGPRQDQRDERA</sequence>
<keyword evidence="16" id="KW-1185">Reference proteome</keyword>
<dbReference type="CDD" id="cd00075">
    <property type="entry name" value="HATPase"/>
    <property type="match status" value="1"/>
</dbReference>
<dbReference type="Pfam" id="PF02518">
    <property type="entry name" value="HATPase_c"/>
    <property type="match status" value="1"/>
</dbReference>
<dbReference type="SUPFAM" id="SSF47384">
    <property type="entry name" value="Homodimeric domain of signal transducing histidine kinase"/>
    <property type="match status" value="1"/>
</dbReference>
<dbReference type="OrthoDB" id="9786919at2"/>
<protein>
    <recommendedName>
        <fullName evidence="3">histidine kinase</fullName>
        <ecNumber evidence="3">2.7.13.3</ecNumber>
    </recommendedName>
</protein>
<evidence type="ECO:0000256" key="12">
    <source>
        <dbReference type="SAM" id="Phobius"/>
    </source>
</evidence>
<dbReference type="InterPro" id="IPR003594">
    <property type="entry name" value="HATPase_dom"/>
</dbReference>
<dbReference type="Gene3D" id="6.10.340.10">
    <property type="match status" value="1"/>
</dbReference>
<dbReference type="InterPro" id="IPR003660">
    <property type="entry name" value="HAMP_dom"/>
</dbReference>
<dbReference type="Proteomes" id="UP000198881">
    <property type="component" value="Unassembled WGS sequence"/>
</dbReference>
<dbReference type="PROSITE" id="PS50109">
    <property type="entry name" value="HIS_KIN"/>
    <property type="match status" value="1"/>
</dbReference>
<proteinExistence type="predicted"/>
<evidence type="ECO:0000256" key="9">
    <source>
        <dbReference type="ARBA" id="ARBA00023012"/>
    </source>
</evidence>
<feature type="transmembrane region" description="Helical" evidence="12">
    <location>
        <begin position="197"/>
        <end position="219"/>
    </location>
</feature>
<dbReference type="Gene3D" id="3.30.565.10">
    <property type="entry name" value="Histidine kinase-like ATPase, C-terminal domain"/>
    <property type="match status" value="1"/>
</dbReference>
<dbReference type="SMART" id="SM00304">
    <property type="entry name" value="HAMP"/>
    <property type="match status" value="1"/>
</dbReference>
<dbReference type="GO" id="GO:0000155">
    <property type="term" value="F:phosphorelay sensor kinase activity"/>
    <property type="evidence" value="ECO:0007669"/>
    <property type="project" value="InterPro"/>
</dbReference>
<comment type="subcellular location">
    <subcellularLocation>
        <location evidence="2">Cell membrane</location>
    </subcellularLocation>
</comment>
<evidence type="ECO:0000256" key="10">
    <source>
        <dbReference type="ARBA" id="ARBA00023136"/>
    </source>
</evidence>
<dbReference type="EC" id="2.7.13.3" evidence="3"/>
<keyword evidence="6 12" id="KW-0812">Transmembrane</keyword>
<dbReference type="InterPro" id="IPR036890">
    <property type="entry name" value="HATPase_C_sf"/>
</dbReference>
<keyword evidence="10 12" id="KW-0472">Membrane</keyword>
<dbReference type="Pfam" id="PF00512">
    <property type="entry name" value="HisKA"/>
    <property type="match status" value="1"/>
</dbReference>
<dbReference type="CDD" id="cd06225">
    <property type="entry name" value="HAMP"/>
    <property type="match status" value="1"/>
</dbReference>
<evidence type="ECO:0000313" key="16">
    <source>
        <dbReference type="Proteomes" id="UP000198881"/>
    </source>
</evidence>
<evidence type="ECO:0000259" key="14">
    <source>
        <dbReference type="PROSITE" id="PS50885"/>
    </source>
</evidence>
<dbReference type="InterPro" id="IPR004358">
    <property type="entry name" value="Sig_transdc_His_kin-like_C"/>
</dbReference>
<dbReference type="Gene3D" id="1.10.287.130">
    <property type="match status" value="1"/>
</dbReference>
<dbReference type="PRINTS" id="PR00344">
    <property type="entry name" value="BCTRLSENSOR"/>
</dbReference>
<evidence type="ECO:0000256" key="6">
    <source>
        <dbReference type="ARBA" id="ARBA00022692"/>
    </source>
</evidence>
<accession>A0A1I7ME96</accession>
<feature type="domain" description="HAMP" evidence="14">
    <location>
        <begin position="220"/>
        <end position="272"/>
    </location>
</feature>
<keyword evidence="9" id="KW-0902">Two-component regulatory system</keyword>
<keyword evidence="5" id="KW-0808">Transferase</keyword>